<reference evidence="5 6" key="1">
    <citation type="submission" date="2023-03" db="EMBL/GenBank/DDBJ databases">
        <title>Fodinicurvata sp. CAU 1616 isolated from sea sendiment.</title>
        <authorList>
            <person name="Kim W."/>
        </authorList>
    </citation>
    <scope>NUCLEOTIDE SEQUENCE [LARGE SCALE GENOMIC DNA]</scope>
    <source>
        <strain evidence="5 6">CAU 1616</strain>
    </source>
</reference>
<evidence type="ECO:0000313" key="5">
    <source>
        <dbReference type="EMBL" id="MDF2096805.1"/>
    </source>
</evidence>
<dbReference type="Gene3D" id="3.30.43.10">
    <property type="entry name" value="Uridine Diphospho-n-acetylenolpyruvylglucosamine Reductase, domain 2"/>
    <property type="match status" value="1"/>
</dbReference>
<dbReference type="InterPro" id="IPR005107">
    <property type="entry name" value="CO_DH_flav_C"/>
</dbReference>
<keyword evidence="1" id="KW-0285">Flavoprotein</keyword>
<dbReference type="InterPro" id="IPR036318">
    <property type="entry name" value="FAD-bd_PCMH-like_sf"/>
</dbReference>
<keyword evidence="2" id="KW-0274">FAD</keyword>
<name>A0ABT5YQ00_9PROT</name>
<dbReference type="Gene3D" id="3.30.390.50">
    <property type="entry name" value="CO dehydrogenase flavoprotein, C-terminal domain"/>
    <property type="match status" value="1"/>
</dbReference>
<accession>A0ABT5YQ00</accession>
<dbReference type="InterPro" id="IPR016167">
    <property type="entry name" value="FAD-bd_PCMH_sub1"/>
</dbReference>
<comment type="caution">
    <text evidence="5">The sequence shown here is derived from an EMBL/GenBank/DDBJ whole genome shotgun (WGS) entry which is preliminary data.</text>
</comment>
<dbReference type="PANTHER" id="PTHR42659">
    <property type="entry name" value="XANTHINE DEHYDROGENASE SUBUNIT C-RELATED"/>
    <property type="match status" value="1"/>
</dbReference>
<evidence type="ECO:0000259" key="4">
    <source>
        <dbReference type="PROSITE" id="PS51387"/>
    </source>
</evidence>
<gene>
    <name evidence="5" type="ORF">P2G67_12545</name>
</gene>
<evidence type="ECO:0000256" key="3">
    <source>
        <dbReference type="ARBA" id="ARBA00023002"/>
    </source>
</evidence>
<feature type="domain" description="FAD-binding PCMH-type" evidence="4">
    <location>
        <begin position="1"/>
        <end position="170"/>
    </location>
</feature>
<dbReference type="InterPro" id="IPR002346">
    <property type="entry name" value="Mopterin_DH_FAD-bd"/>
</dbReference>
<dbReference type="EMBL" id="JARHUD010000007">
    <property type="protein sequence ID" value="MDF2096805.1"/>
    <property type="molecule type" value="Genomic_DNA"/>
</dbReference>
<evidence type="ECO:0000313" key="6">
    <source>
        <dbReference type="Proteomes" id="UP001215503"/>
    </source>
</evidence>
<keyword evidence="6" id="KW-1185">Reference proteome</keyword>
<sequence>MYAFEYHKPSSVEDAVAALSGKDDPKIVAGGMTLLPTMKQRLAAPSDLIDLGGIAKLVGVREDGGALAVGAMTTHAAVAGNDLVKSRIPALANLAEGIGDPQVRNRGTIGGSVANADPAADYPAGLVGLGATVVTNKREIAADDFFTGLFETALEEDELITSVRFPVPQKAAYAKFANPASRYAIVGVFVAQTDGGIRVAVTGAKGSVFRVAEMEQALSGNFSADAVAGIKVPADEMNGDLHASAEYRAHLVTVMAKRAVAAVG</sequence>
<dbReference type="PANTHER" id="PTHR42659:SF2">
    <property type="entry name" value="XANTHINE DEHYDROGENASE SUBUNIT C-RELATED"/>
    <property type="match status" value="1"/>
</dbReference>
<keyword evidence="3" id="KW-0560">Oxidoreductase</keyword>
<dbReference type="InterPro" id="IPR016166">
    <property type="entry name" value="FAD-bd_PCMH"/>
</dbReference>
<organism evidence="5 6">
    <name type="scientific">Aquibaculum arenosum</name>
    <dbReference type="NCBI Taxonomy" id="3032591"/>
    <lineage>
        <taxon>Bacteria</taxon>
        <taxon>Pseudomonadati</taxon>
        <taxon>Pseudomonadota</taxon>
        <taxon>Alphaproteobacteria</taxon>
        <taxon>Rhodospirillales</taxon>
        <taxon>Rhodovibrionaceae</taxon>
        <taxon>Aquibaculum</taxon>
    </lineage>
</organism>
<dbReference type="SUPFAM" id="SSF56176">
    <property type="entry name" value="FAD-binding/transporter-associated domain-like"/>
    <property type="match status" value="1"/>
</dbReference>
<evidence type="ECO:0000256" key="1">
    <source>
        <dbReference type="ARBA" id="ARBA00022630"/>
    </source>
</evidence>
<dbReference type="SMART" id="SM01092">
    <property type="entry name" value="CO_deh_flav_C"/>
    <property type="match status" value="1"/>
</dbReference>
<dbReference type="InterPro" id="IPR051312">
    <property type="entry name" value="Diverse_Substr_Oxidored"/>
</dbReference>
<dbReference type="Proteomes" id="UP001215503">
    <property type="component" value="Unassembled WGS sequence"/>
</dbReference>
<evidence type="ECO:0000256" key="2">
    <source>
        <dbReference type="ARBA" id="ARBA00022827"/>
    </source>
</evidence>
<dbReference type="InterPro" id="IPR036683">
    <property type="entry name" value="CO_DH_flav_C_dom_sf"/>
</dbReference>
<proteinExistence type="predicted"/>
<dbReference type="Gene3D" id="3.30.465.10">
    <property type="match status" value="1"/>
</dbReference>
<dbReference type="Pfam" id="PF00941">
    <property type="entry name" value="FAD_binding_5"/>
    <property type="match status" value="1"/>
</dbReference>
<dbReference type="PROSITE" id="PS51387">
    <property type="entry name" value="FAD_PCMH"/>
    <property type="match status" value="1"/>
</dbReference>
<dbReference type="RefSeq" id="WP_275823564.1">
    <property type="nucleotide sequence ID" value="NZ_JARHUD010000007.1"/>
</dbReference>
<dbReference type="InterPro" id="IPR016169">
    <property type="entry name" value="FAD-bd_PCMH_sub2"/>
</dbReference>
<dbReference type="SUPFAM" id="SSF55447">
    <property type="entry name" value="CO dehydrogenase flavoprotein C-terminal domain-like"/>
    <property type="match status" value="1"/>
</dbReference>
<protein>
    <submittedName>
        <fullName evidence="5">Xanthine dehydrogenase family protein subunit M</fullName>
    </submittedName>
</protein>